<sequence>MCLHIVVALNCSSGRYTDAIPLLERSIEIPNIDEGQKHSLAKFTGCMQLGDTYSKCSETSKTQYFEFSPIIRRLLASVFSYQKLLNVFKSVKGVYNKIEKLRESKSGNYVNHPMAEIFAKSYLTSLLGFGNAAVSFTFNAYYKTHHQPLLPQFPPPIQPSSHCTTTVAPSSSINRVLGASCRRQGGRRHERNSLSIKFKFRVIRNCIEVMDFAYFVARSEISALPPYLATILSVPFSPQHPSHCRL</sequence>
<reference evidence="1 2" key="2">
    <citation type="journal article" date="2022" name="Mol. Ecol. Resour.">
        <title>The genomes of chicory, endive, great burdock and yacon provide insights into Asteraceae paleo-polyploidization history and plant inulin production.</title>
        <authorList>
            <person name="Fan W."/>
            <person name="Wang S."/>
            <person name="Wang H."/>
            <person name="Wang A."/>
            <person name="Jiang F."/>
            <person name="Liu H."/>
            <person name="Zhao H."/>
            <person name="Xu D."/>
            <person name="Zhang Y."/>
        </authorList>
    </citation>
    <scope>NUCLEOTIDE SEQUENCE [LARGE SCALE GENOMIC DNA]</scope>
    <source>
        <strain evidence="2">cv. Punajuju</strain>
        <tissue evidence="1">Leaves</tissue>
    </source>
</reference>
<evidence type="ECO:0000313" key="2">
    <source>
        <dbReference type="Proteomes" id="UP001055811"/>
    </source>
</evidence>
<evidence type="ECO:0000313" key="1">
    <source>
        <dbReference type="EMBL" id="KAI3690385.1"/>
    </source>
</evidence>
<name>A0ACB8Z294_CICIN</name>
<dbReference type="EMBL" id="CM042017">
    <property type="protein sequence ID" value="KAI3690385.1"/>
    <property type="molecule type" value="Genomic_DNA"/>
</dbReference>
<accession>A0ACB8Z294</accession>
<proteinExistence type="predicted"/>
<gene>
    <name evidence="1" type="ORF">L2E82_48409</name>
</gene>
<reference evidence="2" key="1">
    <citation type="journal article" date="2022" name="Mol. Ecol. Resour.">
        <title>The genomes of chicory, endive, great burdock and yacon provide insights into Asteraceae palaeo-polyploidization history and plant inulin production.</title>
        <authorList>
            <person name="Fan W."/>
            <person name="Wang S."/>
            <person name="Wang H."/>
            <person name="Wang A."/>
            <person name="Jiang F."/>
            <person name="Liu H."/>
            <person name="Zhao H."/>
            <person name="Xu D."/>
            <person name="Zhang Y."/>
        </authorList>
    </citation>
    <scope>NUCLEOTIDE SEQUENCE [LARGE SCALE GENOMIC DNA]</scope>
    <source>
        <strain evidence="2">cv. Punajuju</strain>
    </source>
</reference>
<comment type="caution">
    <text evidence="1">The sequence shown here is derived from an EMBL/GenBank/DDBJ whole genome shotgun (WGS) entry which is preliminary data.</text>
</comment>
<organism evidence="1 2">
    <name type="scientific">Cichorium intybus</name>
    <name type="common">Chicory</name>
    <dbReference type="NCBI Taxonomy" id="13427"/>
    <lineage>
        <taxon>Eukaryota</taxon>
        <taxon>Viridiplantae</taxon>
        <taxon>Streptophyta</taxon>
        <taxon>Embryophyta</taxon>
        <taxon>Tracheophyta</taxon>
        <taxon>Spermatophyta</taxon>
        <taxon>Magnoliopsida</taxon>
        <taxon>eudicotyledons</taxon>
        <taxon>Gunneridae</taxon>
        <taxon>Pentapetalae</taxon>
        <taxon>asterids</taxon>
        <taxon>campanulids</taxon>
        <taxon>Asterales</taxon>
        <taxon>Asteraceae</taxon>
        <taxon>Cichorioideae</taxon>
        <taxon>Cichorieae</taxon>
        <taxon>Cichoriinae</taxon>
        <taxon>Cichorium</taxon>
    </lineage>
</organism>
<dbReference type="Proteomes" id="UP001055811">
    <property type="component" value="Linkage Group LG09"/>
</dbReference>
<keyword evidence="2" id="KW-1185">Reference proteome</keyword>
<protein>
    <submittedName>
        <fullName evidence="1">Uncharacterized protein</fullName>
    </submittedName>
</protein>